<name>A0ABY7G480_MYAAR</name>
<organism evidence="2 3">
    <name type="scientific">Mya arenaria</name>
    <name type="common">Soft-shell clam</name>
    <dbReference type="NCBI Taxonomy" id="6604"/>
    <lineage>
        <taxon>Eukaryota</taxon>
        <taxon>Metazoa</taxon>
        <taxon>Spiralia</taxon>
        <taxon>Lophotrochozoa</taxon>
        <taxon>Mollusca</taxon>
        <taxon>Bivalvia</taxon>
        <taxon>Autobranchia</taxon>
        <taxon>Heteroconchia</taxon>
        <taxon>Euheterodonta</taxon>
        <taxon>Imparidentia</taxon>
        <taxon>Neoheterodontei</taxon>
        <taxon>Myida</taxon>
        <taxon>Myoidea</taxon>
        <taxon>Myidae</taxon>
        <taxon>Mya</taxon>
    </lineage>
</organism>
<proteinExistence type="predicted"/>
<evidence type="ECO:0000313" key="3">
    <source>
        <dbReference type="Proteomes" id="UP001164746"/>
    </source>
</evidence>
<accession>A0ABY7G480</accession>
<protein>
    <submittedName>
        <fullName evidence="2">CLCA1-like protein</fullName>
    </submittedName>
</protein>
<dbReference type="Proteomes" id="UP001164746">
    <property type="component" value="Chromosome 15"/>
</dbReference>
<reference evidence="2" key="1">
    <citation type="submission" date="2022-11" db="EMBL/GenBank/DDBJ databases">
        <title>Centuries of genome instability and evolution in soft-shell clam transmissible cancer (bioRxiv).</title>
        <authorList>
            <person name="Hart S.F.M."/>
            <person name="Yonemitsu M.A."/>
            <person name="Giersch R.M."/>
            <person name="Beal B.F."/>
            <person name="Arriagada G."/>
            <person name="Davis B.W."/>
            <person name="Ostrander E.A."/>
            <person name="Goff S.P."/>
            <person name="Metzger M.J."/>
        </authorList>
    </citation>
    <scope>NUCLEOTIDE SEQUENCE</scope>
    <source>
        <strain evidence="2">MELC-2E11</strain>
        <tissue evidence="2">Siphon/mantle</tissue>
    </source>
</reference>
<gene>
    <name evidence="2" type="ORF">MAR_013550</name>
</gene>
<keyword evidence="3" id="KW-1185">Reference proteome</keyword>
<dbReference type="InterPro" id="IPR013642">
    <property type="entry name" value="CLCA_N"/>
</dbReference>
<evidence type="ECO:0000313" key="2">
    <source>
        <dbReference type="EMBL" id="WAR27846.1"/>
    </source>
</evidence>
<dbReference type="Pfam" id="PF08434">
    <property type="entry name" value="CLCA"/>
    <property type="match status" value="1"/>
</dbReference>
<dbReference type="EMBL" id="CP111026">
    <property type="protein sequence ID" value="WAR27846.1"/>
    <property type="molecule type" value="Genomic_DNA"/>
</dbReference>
<feature type="non-terminal residue" evidence="2">
    <location>
        <position position="1"/>
    </location>
</feature>
<feature type="domain" description="Calcium-activated chloride channel N-terminal" evidence="1">
    <location>
        <begin position="8"/>
        <end position="150"/>
    </location>
</feature>
<sequence>MLTVIFAENVLVHEWAQLRWGVFPEYGTDEESKGHFYQAGGKWKPTSCSENIRGRVGFGTDCKASPLCDTNDSTRRIHPGCRFCPDLTQPAARASIMDNQFVDQLDLFCDDTEDAPETRRHNRLATNKQNLYCDHKSVWAVMREHPDFKGVHSEPLPENTDTTPVFTILQEAKSRKVFVLDTSSSMNK</sequence>
<evidence type="ECO:0000259" key="1">
    <source>
        <dbReference type="Pfam" id="PF08434"/>
    </source>
</evidence>